<sequence>MNPRINIITLAVENLAKSLDFYEKGLGWKKSAASQESIAFFQLGGIVLSLYPGTLLAEDAGISEEGSGFSGITLAYNAKSENEVDEVIAKVESLGAVIVKRPQKVFWGGYSSYFRDLDGHLFEVAFNPFFEFDDRDILKLP</sequence>
<proteinExistence type="predicted"/>
<dbReference type="PANTHER" id="PTHR36503:SF1">
    <property type="entry name" value="BLR2520 PROTEIN"/>
    <property type="match status" value="1"/>
</dbReference>
<gene>
    <name evidence="2" type="ORF">SAMN04515674_102408</name>
</gene>
<dbReference type="PROSITE" id="PS51819">
    <property type="entry name" value="VOC"/>
    <property type="match status" value="1"/>
</dbReference>
<evidence type="ECO:0000313" key="3">
    <source>
        <dbReference type="Proteomes" id="UP000199306"/>
    </source>
</evidence>
<dbReference type="Proteomes" id="UP000199306">
    <property type="component" value="Unassembled WGS sequence"/>
</dbReference>
<dbReference type="STRING" id="1079859.SAMN04515674_102408"/>
<dbReference type="PANTHER" id="PTHR36503">
    <property type="entry name" value="BLR2520 PROTEIN"/>
    <property type="match status" value="1"/>
</dbReference>
<dbReference type="CDD" id="cd07251">
    <property type="entry name" value="VOC_like"/>
    <property type="match status" value="1"/>
</dbReference>
<evidence type="ECO:0000313" key="2">
    <source>
        <dbReference type="EMBL" id="SFP31815.1"/>
    </source>
</evidence>
<reference evidence="2 3" key="1">
    <citation type="submission" date="2016-10" db="EMBL/GenBank/DDBJ databases">
        <authorList>
            <person name="de Groot N.N."/>
        </authorList>
    </citation>
    <scope>NUCLEOTIDE SEQUENCE [LARGE SCALE GENOMIC DNA]</scope>
    <source>
        <strain evidence="3">E92,LMG 26720,CCM 7988</strain>
    </source>
</reference>
<dbReference type="AlphaFoldDB" id="A0A1I5PCP0"/>
<dbReference type="InterPro" id="IPR029068">
    <property type="entry name" value="Glyas_Bleomycin-R_OHBP_Dase"/>
</dbReference>
<feature type="domain" description="VOC" evidence="1">
    <location>
        <begin position="4"/>
        <end position="127"/>
    </location>
</feature>
<dbReference type="SUPFAM" id="SSF54593">
    <property type="entry name" value="Glyoxalase/Bleomycin resistance protein/Dihydroxybiphenyl dioxygenase"/>
    <property type="match status" value="1"/>
</dbReference>
<organism evidence="2 3">
    <name type="scientific">Pseudarcicella hirudinis</name>
    <dbReference type="NCBI Taxonomy" id="1079859"/>
    <lineage>
        <taxon>Bacteria</taxon>
        <taxon>Pseudomonadati</taxon>
        <taxon>Bacteroidota</taxon>
        <taxon>Cytophagia</taxon>
        <taxon>Cytophagales</taxon>
        <taxon>Flectobacillaceae</taxon>
        <taxon>Pseudarcicella</taxon>
    </lineage>
</organism>
<dbReference type="RefSeq" id="WP_092013186.1">
    <property type="nucleotide sequence ID" value="NZ_FOXH01000002.1"/>
</dbReference>
<dbReference type="OrthoDB" id="9793039at2"/>
<dbReference type="Pfam" id="PF00903">
    <property type="entry name" value="Glyoxalase"/>
    <property type="match status" value="1"/>
</dbReference>
<accession>A0A1I5PCP0</accession>
<dbReference type="InterPro" id="IPR004360">
    <property type="entry name" value="Glyas_Fos-R_dOase_dom"/>
</dbReference>
<dbReference type="InterPro" id="IPR037523">
    <property type="entry name" value="VOC_core"/>
</dbReference>
<dbReference type="Gene3D" id="3.10.180.10">
    <property type="entry name" value="2,3-Dihydroxybiphenyl 1,2-Dioxygenase, domain 1"/>
    <property type="match status" value="1"/>
</dbReference>
<keyword evidence="3" id="KW-1185">Reference proteome</keyword>
<evidence type="ECO:0000259" key="1">
    <source>
        <dbReference type="PROSITE" id="PS51819"/>
    </source>
</evidence>
<dbReference type="EMBL" id="FOXH01000002">
    <property type="protein sequence ID" value="SFP31815.1"/>
    <property type="molecule type" value="Genomic_DNA"/>
</dbReference>
<protein>
    <recommendedName>
        <fullName evidence="1">VOC domain-containing protein</fullName>
    </recommendedName>
</protein>
<name>A0A1I5PCP0_9BACT</name>